<proteinExistence type="predicted"/>
<protein>
    <submittedName>
        <fullName evidence="2">Uncharacterized protein</fullName>
    </submittedName>
</protein>
<keyword evidence="1" id="KW-1133">Transmembrane helix</keyword>
<reference evidence="2" key="1">
    <citation type="submission" date="2018-06" db="EMBL/GenBank/DDBJ databases">
        <authorList>
            <person name="Zhirakovskaya E."/>
        </authorList>
    </citation>
    <scope>NUCLEOTIDE SEQUENCE</scope>
</reference>
<feature type="transmembrane region" description="Helical" evidence="1">
    <location>
        <begin position="7"/>
        <end position="26"/>
    </location>
</feature>
<evidence type="ECO:0000313" key="2">
    <source>
        <dbReference type="EMBL" id="VAV87696.1"/>
    </source>
</evidence>
<accession>A0A3B0RFS9</accession>
<dbReference type="EMBL" id="UOED01000029">
    <property type="protein sequence ID" value="VAV87696.1"/>
    <property type="molecule type" value="Genomic_DNA"/>
</dbReference>
<feature type="transmembrane region" description="Helical" evidence="1">
    <location>
        <begin position="32"/>
        <end position="53"/>
    </location>
</feature>
<name>A0A3B0RFS9_9ZZZZ</name>
<keyword evidence="1" id="KW-0472">Membrane</keyword>
<keyword evidence="1" id="KW-0812">Transmembrane</keyword>
<organism evidence="2">
    <name type="scientific">hydrothermal vent metagenome</name>
    <dbReference type="NCBI Taxonomy" id="652676"/>
    <lineage>
        <taxon>unclassified sequences</taxon>
        <taxon>metagenomes</taxon>
        <taxon>ecological metagenomes</taxon>
    </lineage>
</organism>
<evidence type="ECO:0000256" key="1">
    <source>
        <dbReference type="SAM" id="Phobius"/>
    </source>
</evidence>
<sequence>MANTITFIACGIVSLFLLASIMFAGHHLLLPATFMIVTVLIGGLCIYVANGMIQRREEIMKSWKD</sequence>
<gene>
    <name evidence="2" type="ORF">MNBD_ALPHA02-944</name>
</gene>
<dbReference type="AlphaFoldDB" id="A0A3B0RFS9"/>